<proteinExistence type="predicted"/>
<evidence type="ECO:0000313" key="2">
    <source>
        <dbReference type="Proteomes" id="UP000245626"/>
    </source>
</evidence>
<protein>
    <submittedName>
        <fullName evidence="1">Uncharacterized protein</fullName>
    </submittedName>
</protein>
<feature type="non-terminal residue" evidence="1">
    <location>
        <position position="1"/>
    </location>
</feature>
<gene>
    <name evidence="1" type="ORF">IE53DRAFT_295539</name>
</gene>
<dbReference type="EMBL" id="KZ819784">
    <property type="protein sequence ID" value="PWN52318.1"/>
    <property type="molecule type" value="Genomic_DNA"/>
</dbReference>
<sequence>EERLLKLGFWWRVYSIAALVVASLVQEPFDSSAELLSLTLDPRNEFGLLAGSWSWLKCFIRWDTIYFLTMASPEMELRLGTDDAVIVKEAVAKARGYAYEQMLAFQPGIVALLRGLGYLSLGNTSRLYGPVPLVWDPARSILLATILANLATLAAPLLLYRLTVLHTRSSRLGIVASSLAILAPSSGTTLSSPTPEPYFNFFALLGMLSVAQRPQGRSRARRTFGRLFAALCFAAATAFRANGVALAGFLLWDLVWVKDSDRVRTKPSRASLLRPIAVLFEAAILIPLSVAPFILTQMWAYGRFCRAGLAKRPWCDDPLPGVYTFVQEHYWNVGLFRYWEIGQLPNFVLAAPILLLSGYGMKRYATGKLGSISAQIIALGRPDPGSSAMVEEFRDAASLVPHLVLNLFLTLTLLVASHVQIALRFSSPGGMPFVWWGAACLYDSGPTSWSCKRWLLTYLVLYHAIAIVLYAGFYPPA</sequence>
<feature type="non-terminal residue" evidence="1">
    <location>
        <position position="477"/>
    </location>
</feature>
<organism evidence="1 2">
    <name type="scientific">Violaceomyces palustris</name>
    <dbReference type="NCBI Taxonomy" id="1673888"/>
    <lineage>
        <taxon>Eukaryota</taxon>
        <taxon>Fungi</taxon>
        <taxon>Dikarya</taxon>
        <taxon>Basidiomycota</taxon>
        <taxon>Ustilaginomycotina</taxon>
        <taxon>Ustilaginomycetes</taxon>
        <taxon>Violaceomycetales</taxon>
        <taxon>Violaceomycetaceae</taxon>
        <taxon>Violaceomyces</taxon>
    </lineage>
</organism>
<evidence type="ECO:0000313" key="1">
    <source>
        <dbReference type="EMBL" id="PWN52318.1"/>
    </source>
</evidence>
<dbReference type="Proteomes" id="UP000245626">
    <property type="component" value="Unassembled WGS sequence"/>
</dbReference>
<keyword evidence="2" id="KW-1185">Reference proteome</keyword>
<accession>A0ACD0P2H5</accession>
<name>A0ACD0P2H5_9BASI</name>
<reference evidence="1 2" key="1">
    <citation type="journal article" date="2018" name="Mol. Biol. Evol.">
        <title>Broad Genomic Sampling Reveals a Smut Pathogenic Ancestry of the Fungal Clade Ustilaginomycotina.</title>
        <authorList>
            <person name="Kijpornyongpan T."/>
            <person name="Mondo S.J."/>
            <person name="Barry K."/>
            <person name="Sandor L."/>
            <person name="Lee J."/>
            <person name="Lipzen A."/>
            <person name="Pangilinan J."/>
            <person name="LaButti K."/>
            <person name="Hainaut M."/>
            <person name="Henrissat B."/>
            <person name="Grigoriev I.V."/>
            <person name="Spatafora J.W."/>
            <person name="Aime M.C."/>
        </authorList>
    </citation>
    <scope>NUCLEOTIDE SEQUENCE [LARGE SCALE GENOMIC DNA]</scope>
    <source>
        <strain evidence="1 2">SA 807</strain>
    </source>
</reference>